<proteinExistence type="predicted"/>
<dbReference type="RefSeq" id="XP_014158149.1">
    <property type="nucleotide sequence ID" value="XM_014302674.1"/>
</dbReference>
<keyword evidence="3" id="KW-1185">Reference proteome</keyword>
<evidence type="ECO:0000313" key="2">
    <source>
        <dbReference type="EMBL" id="KNC84247.1"/>
    </source>
</evidence>
<name>A0A0L0G5D1_9EUKA</name>
<gene>
    <name evidence="2" type="ORF">SARC_03519</name>
</gene>
<dbReference type="AlphaFoldDB" id="A0A0L0G5D1"/>
<evidence type="ECO:0000256" key="1">
    <source>
        <dbReference type="SAM" id="MobiDB-lite"/>
    </source>
</evidence>
<dbReference type="EMBL" id="KQ241777">
    <property type="protein sequence ID" value="KNC84247.1"/>
    <property type="molecule type" value="Genomic_DNA"/>
</dbReference>
<feature type="region of interest" description="Disordered" evidence="1">
    <location>
        <begin position="18"/>
        <end position="53"/>
    </location>
</feature>
<accession>A0A0L0G5D1</accession>
<protein>
    <submittedName>
        <fullName evidence="2">Uncharacterized protein</fullName>
    </submittedName>
</protein>
<dbReference type="Proteomes" id="UP000054560">
    <property type="component" value="Unassembled WGS sequence"/>
</dbReference>
<sequence length="155" mass="17621">MSDEFDSWQLEGRKYMRDVAVQRRSRRDTKQARSSHWNKNPKPSEPRSRGCKKQTIAAVNGDSCFCDLEVDDNESDSKNWNLAALDQGTQCDMPIPEMAPRAITSFSGYAAKLARFLGFGYSTLDQLSSTTNLAPDDFDFIHDENQEEDWVVLTT</sequence>
<reference evidence="2 3" key="1">
    <citation type="submission" date="2011-02" db="EMBL/GenBank/DDBJ databases">
        <title>The Genome Sequence of Sphaeroforma arctica JP610.</title>
        <authorList>
            <consortium name="The Broad Institute Genome Sequencing Platform"/>
            <person name="Russ C."/>
            <person name="Cuomo C."/>
            <person name="Young S.K."/>
            <person name="Zeng Q."/>
            <person name="Gargeya S."/>
            <person name="Alvarado L."/>
            <person name="Berlin A."/>
            <person name="Chapman S.B."/>
            <person name="Chen Z."/>
            <person name="Freedman E."/>
            <person name="Gellesch M."/>
            <person name="Goldberg J."/>
            <person name="Griggs A."/>
            <person name="Gujja S."/>
            <person name="Heilman E."/>
            <person name="Heiman D."/>
            <person name="Howarth C."/>
            <person name="Mehta T."/>
            <person name="Neiman D."/>
            <person name="Pearson M."/>
            <person name="Roberts A."/>
            <person name="Saif S."/>
            <person name="Shea T."/>
            <person name="Shenoy N."/>
            <person name="Sisk P."/>
            <person name="Stolte C."/>
            <person name="Sykes S."/>
            <person name="White J."/>
            <person name="Yandava C."/>
            <person name="Burger G."/>
            <person name="Gray M.W."/>
            <person name="Holland P.W.H."/>
            <person name="King N."/>
            <person name="Lang F.B.F."/>
            <person name="Roger A.J."/>
            <person name="Ruiz-Trillo I."/>
            <person name="Haas B."/>
            <person name="Nusbaum C."/>
            <person name="Birren B."/>
        </authorList>
    </citation>
    <scope>NUCLEOTIDE SEQUENCE [LARGE SCALE GENOMIC DNA]</scope>
    <source>
        <strain evidence="2 3">JP610</strain>
    </source>
</reference>
<evidence type="ECO:0000313" key="3">
    <source>
        <dbReference type="Proteomes" id="UP000054560"/>
    </source>
</evidence>
<organism evidence="2 3">
    <name type="scientific">Sphaeroforma arctica JP610</name>
    <dbReference type="NCBI Taxonomy" id="667725"/>
    <lineage>
        <taxon>Eukaryota</taxon>
        <taxon>Ichthyosporea</taxon>
        <taxon>Ichthyophonida</taxon>
        <taxon>Sphaeroforma</taxon>
    </lineage>
</organism>
<dbReference type="GeneID" id="25904023"/>